<dbReference type="RefSeq" id="WP_242423080.1">
    <property type="nucleotide sequence ID" value="NZ_JAPFIM010000018.1"/>
</dbReference>
<dbReference type="InterPro" id="IPR040826">
    <property type="entry name" value="HEPN_LA2681"/>
</dbReference>
<protein>
    <submittedName>
        <fullName evidence="2">LA2681 family HEPN domain-containing protein</fullName>
    </submittedName>
</protein>
<proteinExistence type="predicted"/>
<reference evidence="2" key="1">
    <citation type="submission" date="2022-11" db="EMBL/GenBank/DDBJ databases">
        <title>Role of the vibriolysin VemA secreted by the emergent pathogen Vibrio europaeus in the colonization of Manila clam mucus.</title>
        <authorList>
            <person name="Martinez C."/>
            <person name="Rodriguez S."/>
            <person name="Vences A."/>
            <person name="Barja J.L."/>
            <person name="Toranzo A.E."/>
            <person name="Dubert J."/>
        </authorList>
    </citation>
    <scope>NUCLEOTIDE SEQUENCE</scope>
    <source>
        <strain evidence="2">3454</strain>
    </source>
</reference>
<evidence type="ECO:0000259" key="1">
    <source>
        <dbReference type="Pfam" id="PF18733"/>
    </source>
</evidence>
<dbReference type="EMBL" id="JAPFIT010000010">
    <property type="protein sequence ID" value="MDC5739467.1"/>
    <property type="molecule type" value="Genomic_DNA"/>
</dbReference>
<evidence type="ECO:0000313" key="3">
    <source>
        <dbReference type="Proteomes" id="UP001150001"/>
    </source>
</evidence>
<organism evidence="2 3">
    <name type="scientific">Vibrio europaeus</name>
    <dbReference type="NCBI Taxonomy" id="300876"/>
    <lineage>
        <taxon>Bacteria</taxon>
        <taxon>Pseudomonadati</taxon>
        <taxon>Pseudomonadota</taxon>
        <taxon>Gammaproteobacteria</taxon>
        <taxon>Vibrionales</taxon>
        <taxon>Vibrionaceae</taxon>
        <taxon>Vibrio</taxon>
        <taxon>Vibrio oreintalis group</taxon>
    </lineage>
</organism>
<evidence type="ECO:0000313" key="2">
    <source>
        <dbReference type="EMBL" id="MDC5739467.1"/>
    </source>
</evidence>
<sequence>MDVAEPQAQELHYIRKMAEHRYLGIQEYPAQVGDTEYLKYITVDDLEDKALKMLQLSREALIYLSLAMHIEERKREEARGNGLVVPIQSTPL</sequence>
<keyword evidence="3" id="KW-1185">Reference proteome</keyword>
<name>A0ABT5GQR2_9VIBR</name>
<dbReference type="Proteomes" id="UP001150001">
    <property type="component" value="Unassembled WGS sequence"/>
</dbReference>
<feature type="domain" description="LA2681-like HEPN" evidence="1">
    <location>
        <begin position="3"/>
        <end position="71"/>
    </location>
</feature>
<dbReference type="GeneID" id="78078996"/>
<gene>
    <name evidence="2" type="ORF">OPW20_05285</name>
</gene>
<dbReference type="Pfam" id="PF18733">
    <property type="entry name" value="HEPN_LA2681"/>
    <property type="match status" value="1"/>
</dbReference>
<comment type="caution">
    <text evidence="2">The sequence shown here is derived from an EMBL/GenBank/DDBJ whole genome shotgun (WGS) entry which is preliminary data.</text>
</comment>
<accession>A0ABT5GQR2</accession>